<evidence type="ECO:0000313" key="1">
    <source>
        <dbReference type="EMBL" id="CAK9211597.1"/>
    </source>
</evidence>
<keyword evidence="2" id="KW-1185">Reference proteome</keyword>
<sequence length="70" mass="7530">MWTTVVQPLLAQCYKSLTVSSGAGTRSAIGSTGALFVMPQILHQMRVKAAQSSAYIPLKDCEVFALQQIS</sequence>
<reference evidence="1" key="1">
    <citation type="submission" date="2024-02" db="EMBL/GenBank/DDBJ databases">
        <authorList>
            <consortium name="ELIXIR-Norway"/>
            <consortium name="Elixir Norway"/>
        </authorList>
    </citation>
    <scope>NUCLEOTIDE SEQUENCE</scope>
</reference>
<proteinExistence type="predicted"/>
<organism evidence="1 2">
    <name type="scientific">Sphagnum troendelagicum</name>
    <dbReference type="NCBI Taxonomy" id="128251"/>
    <lineage>
        <taxon>Eukaryota</taxon>
        <taxon>Viridiplantae</taxon>
        <taxon>Streptophyta</taxon>
        <taxon>Embryophyta</taxon>
        <taxon>Bryophyta</taxon>
        <taxon>Sphagnophytina</taxon>
        <taxon>Sphagnopsida</taxon>
        <taxon>Sphagnales</taxon>
        <taxon>Sphagnaceae</taxon>
        <taxon>Sphagnum</taxon>
    </lineage>
</organism>
<accession>A0ABP0U463</accession>
<dbReference type="EMBL" id="OZ019910">
    <property type="protein sequence ID" value="CAK9211597.1"/>
    <property type="molecule type" value="Genomic_DNA"/>
</dbReference>
<protein>
    <submittedName>
        <fullName evidence="1">Uncharacterized protein</fullName>
    </submittedName>
</protein>
<evidence type="ECO:0000313" key="2">
    <source>
        <dbReference type="Proteomes" id="UP001497512"/>
    </source>
</evidence>
<gene>
    <name evidence="1" type="ORF">CSSPTR1EN2_LOCUS10827</name>
</gene>
<name>A0ABP0U463_9BRYO</name>
<dbReference type="Proteomes" id="UP001497512">
    <property type="component" value="Chromosome 18"/>
</dbReference>